<organism evidence="1">
    <name type="scientific">Streptomyces sp. SID7499</name>
    <dbReference type="NCBI Taxonomy" id="2706086"/>
    <lineage>
        <taxon>Bacteria</taxon>
        <taxon>Bacillati</taxon>
        <taxon>Actinomycetota</taxon>
        <taxon>Actinomycetes</taxon>
        <taxon>Kitasatosporales</taxon>
        <taxon>Streptomycetaceae</taxon>
        <taxon>Streptomyces</taxon>
    </lineage>
</organism>
<name>A0A6G3WN99_9ACTN</name>
<proteinExistence type="predicted"/>
<dbReference type="EMBL" id="JAAGMN010001114">
    <property type="protein sequence ID" value="NEE06903.1"/>
    <property type="molecule type" value="Genomic_DNA"/>
</dbReference>
<dbReference type="AlphaFoldDB" id="A0A6G3WN99"/>
<gene>
    <name evidence="1" type="ORF">G3M58_10645</name>
</gene>
<reference evidence="1" key="1">
    <citation type="submission" date="2020-01" db="EMBL/GenBank/DDBJ databases">
        <title>Insect and environment-associated Actinomycetes.</title>
        <authorList>
            <person name="Currrie C."/>
            <person name="Chevrette M."/>
            <person name="Carlson C."/>
            <person name="Stubbendieck R."/>
            <person name="Wendt-Pienkowski E."/>
        </authorList>
    </citation>
    <scope>NUCLEOTIDE SEQUENCE</scope>
    <source>
        <strain evidence="1">SID7499</strain>
    </source>
</reference>
<comment type="caution">
    <text evidence="1">The sequence shown here is derived from an EMBL/GenBank/DDBJ whole genome shotgun (WGS) entry which is preliminary data.</text>
</comment>
<protein>
    <submittedName>
        <fullName evidence="1">Uncharacterized protein</fullName>
    </submittedName>
</protein>
<evidence type="ECO:0000313" key="1">
    <source>
        <dbReference type="EMBL" id="NEE06903.1"/>
    </source>
</evidence>
<accession>A0A6G3WN99</accession>
<sequence length="81" mass="9205">MSASQSSREQRLAQLLDTIRTHGARWTAGRVQNLRRLTGGGTQRGTASRDLQELTSRGHLNQCGPRDGRFYVLRRRSEDPR</sequence>